<evidence type="ECO:0000313" key="2">
    <source>
        <dbReference type="EMBL" id="CAG6690137.1"/>
    </source>
</evidence>
<reference evidence="2" key="1">
    <citation type="submission" date="2021-05" db="EMBL/GenBank/DDBJ databases">
        <authorList>
            <person name="Alioto T."/>
            <person name="Alioto T."/>
            <person name="Gomez Garrido J."/>
        </authorList>
    </citation>
    <scope>NUCLEOTIDE SEQUENCE</scope>
</reference>
<accession>A0A8D8XAV1</accession>
<dbReference type="AlphaFoldDB" id="A0A8D8XAV1"/>
<dbReference type="EMBL" id="HBUF01296081">
    <property type="protein sequence ID" value="CAG6690136.1"/>
    <property type="molecule type" value="Transcribed_RNA"/>
</dbReference>
<sequence length="103" mass="11367">MRETEIIGKEREIGGGDEGKGRREDAEGAGWGRKRKIDRTPAASYTHAAFSPAQGRPILSLSPPNTIMFKSSGEFLEIIFFNFSFQSRTTSQSSSKITNVVIQ</sequence>
<evidence type="ECO:0000256" key="1">
    <source>
        <dbReference type="SAM" id="MobiDB-lite"/>
    </source>
</evidence>
<feature type="region of interest" description="Disordered" evidence="1">
    <location>
        <begin position="1"/>
        <end position="38"/>
    </location>
</feature>
<feature type="compositionally biased region" description="Basic and acidic residues" evidence="1">
    <location>
        <begin position="1"/>
        <end position="26"/>
    </location>
</feature>
<name>A0A8D8XAV1_9HEMI</name>
<dbReference type="EMBL" id="HBUF01296082">
    <property type="protein sequence ID" value="CAG6690137.1"/>
    <property type="molecule type" value="Transcribed_RNA"/>
</dbReference>
<proteinExistence type="predicted"/>
<organism evidence="2">
    <name type="scientific">Cacopsylla melanoneura</name>
    <dbReference type="NCBI Taxonomy" id="428564"/>
    <lineage>
        <taxon>Eukaryota</taxon>
        <taxon>Metazoa</taxon>
        <taxon>Ecdysozoa</taxon>
        <taxon>Arthropoda</taxon>
        <taxon>Hexapoda</taxon>
        <taxon>Insecta</taxon>
        <taxon>Pterygota</taxon>
        <taxon>Neoptera</taxon>
        <taxon>Paraneoptera</taxon>
        <taxon>Hemiptera</taxon>
        <taxon>Sternorrhyncha</taxon>
        <taxon>Psylloidea</taxon>
        <taxon>Psyllidae</taxon>
        <taxon>Psyllinae</taxon>
        <taxon>Cacopsylla</taxon>
    </lineage>
</organism>
<protein>
    <submittedName>
        <fullName evidence="2">Uncharacterized protein</fullName>
    </submittedName>
</protein>